<keyword evidence="3" id="KW-1185">Reference proteome</keyword>
<reference evidence="3" key="1">
    <citation type="journal article" date="2017" name="Cell">
        <title>Insights into land plant evolution garnered from the Marchantia polymorpha genome.</title>
        <authorList>
            <person name="Bowman J.L."/>
            <person name="Kohchi T."/>
            <person name="Yamato K.T."/>
            <person name="Jenkins J."/>
            <person name="Shu S."/>
            <person name="Ishizaki K."/>
            <person name="Yamaoka S."/>
            <person name="Nishihama R."/>
            <person name="Nakamura Y."/>
            <person name="Berger F."/>
            <person name="Adam C."/>
            <person name="Aki S.S."/>
            <person name="Althoff F."/>
            <person name="Araki T."/>
            <person name="Arteaga-Vazquez M.A."/>
            <person name="Balasubrmanian S."/>
            <person name="Barry K."/>
            <person name="Bauer D."/>
            <person name="Boehm C.R."/>
            <person name="Briginshaw L."/>
            <person name="Caballero-Perez J."/>
            <person name="Catarino B."/>
            <person name="Chen F."/>
            <person name="Chiyoda S."/>
            <person name="Chovatia M."/>
            <person name="Davies K.M."/>
            <person name="Delmans M."/>
            <person name="Demura T."/>
            <person name="Dierschke T."/>
            <person name="Dolan L."/>
            <person name="Dorantes-Acosta A.E."/>
            <person name="Eklund D.M."/>
            <person name="Florent S.N."/>
            <person name="Flores-Sandoval E."/>
            <person name="Fujiyama A."/>
            <person name="Fukuzawa H."/>
            <person name="Galik B."/>
            <person name="Grimanelli D."/>
            <person name="Grimwood J."/>
            <person name="Grossniklaus U."/>
            <person name="Hamada T."/>
            <person name="Haseloff J."/>
            <person name="Hetherington A.J."/>
            <person name="Higo A."/>
            <person name="Hirakawa Y."/>
            <person name="Hundley H.N."/>
            <person name="Ikeda Y."/>
            <person name="Inoue K."/>
            <person name="Inoue S.I."/>
            <person name="Ishida S."/>
            <person name="Jia Q."/>
            <person name="Kakita M."/>
            <person name="Kanazawa T."/>
            <person name="Kawai Y."/>
            <person name="Kawashima T."/>
            <person name="Kennedy M."/>
            <person name="Kinose K."/>
            <person name="Kinoshita T."/>
            <person name="Kohara Y."/>
            <person name="Koide E."/>
            <person name="Komatsu K."/>
            <person name="Kopischke S."/>
            <person name="Kubo M."/>
            <person name="Kyozuka J."/>
            <person name="Lagercrantz U."/>
            <person name="Lin S.S."/>
            <person name="Lindquist E."/>
            <person name="Lipzen A.M."/>
            <person name="Lu C.W."/>
            <person name="De Luna E."/>
            <person name="Martienssen R.A."/>
            <person name="Minamino N."/>
            <person name="Mizutani M."/>
            <person name="Mizutani M."/>
            <person name="Mochizuki N."/>
            <person name="Monte I."/>
            <person name="Mosher R."/>
            <person name="Nagasaki H."/>
            <person name="Nakagami H."/>
            <person name="Naramoto S."/>
            <person name="Nishitani K."/>
            <person name="Ohtani M."/>
            <person name="Okamoto T."/>
            <person name="Okumura M."/>
            <person name="Phillips J."/>
            <person name="Pollak B."/>
            <person name="Reinders A."/>
            <person name="Rovekamp M."/>
            <person name="Sano R."/>
            <person name="Sawa S."/>
            <person name="Schmid M.W."/>
            <person name="Shirakawa M."/>
            <person name="Solano R."/>
            <person name="Spunde A."/>
            <person name="Suetsugu N."/>
            <person name="Sugano S."/>
            <person name="Sugiyama A."/>
            <person name="Sun R."/>
            <person name="Suzuki Y."/>
            <person name="Takenaka M."/>
            <person name="Takezawa D."/>
            <person name="Tomogane H."/>
            <person name="Tsuzuki M."/>
            <person name="Ueda T."/>
            <person name="Umeda M."/>
            <person name="Ward J.M."/>
            <person name="Watanabe Y."/>
            <person name="Yazaki K."/>
            <person name="Yokoyama R."/>
            <person name="Yoshitake Y."/>
            <person name="Yotsui I."/>
            <person name="Zachgo S."/>
            <person name="Schmutz J."/>
        </authorList>
    </citation>
    <scope>NUCLEOTIDE SEQUENCE [LARGE SCALE GENOMIC DNA]</scope>
    <source>
        <strain evidence="3">Tak-1</strain>
    </source>
</reference>
<dbReference type="AlphaFoldDB" id="A0A2R6VZW9"/>
<protein>
    <submittedName>
        <fullName evidence="2">Uncharacterized protein</fullName>
    </submittedName>
</protein>
<feature type="compositionally biased region" description="Basic and acidic residues" evidence="1">
    <location>
        <begin position="151"/>
        <end position="162"/>
    </location>
</feature>
<dbReference type="Proteomes" id="UP000244005">
    <property type="component" value="Unassembled WGS sequence"/>
</dbReference>
<organism evidence="2 3">
    <name type="scientific">Marchantia polymorpha</name>
    <name type="common">Common liverwort</name>
    <name type="synonym">Marchantia aquatica</name>
    <dbReference type="NCBI Taxonomy" id="3197"/>
    <lineage>
        <taxon>Eukaryota</taxon>
        <taxon>Viridiplantae</taxon>
        <taxon>Streptophyta</taxon>
        <taxon>Embryophyta</taxon>
        <taxon>Marchantiophyta</taxon>
        <taxon>Marchantiopsida</taxon>
        <taxon>Marchantiidae</taxon>
        <taxon>Marchantiales</taxon>
        <taxon>Marchantiaceae</taxon>
        <taxon>Marchantia</taxon>
    </lineage>
</organism>
<feature type="region of interest" description="Disordered" evidence="1">
    <location>
        <begin position="1"/>
        <end position="162"/>
    </location>
</feature>
<proteinExistence type="predicted"/>
<evidence type="ECO:0000313" key="2">
    <source>
        <dbReference type="EMBL" id="PTQ27122.1"/>
    </source>
</evidence>
<feature type="compositionally biased region" description="Basic and acidic residues" evidence="1">
    <location>
        <begin position="118"/>
        <end position="128"/>
    </location>
</feature>
<feature type="compositionally biased region" description="Basic and acidic residues" evidence="1">
    <location>
        <begin position="17"/>
        <end position="70"/>
    </location>
</feature>
<evidence type="ECO:0000313" key="3">
    <source>
        <dbReference type="Proteomes" id="UP000244005"/>
    </source>
</evidence>
<gene>
    <name evidence="2" type="ORF">MARPO_0218s0002</name>
</gene>
<sequence length="162" mass="17271">MHGGTWGRRRSNVAILPRDDGMKSDAKRGRATFHDRDALHATTAKEVEERRRRLEIDGAEEGRQRGERGGTGRAKSRQGCSGARAGRALGPLGLEGPLLLPREEDGARGQAGRGGGGSERRAEREKKSGSLAVRAIAGGRGEGGQLLARAQGRDDTGARNRE</sequence>
<accession>A0A2R6VZW9</accession>
<name>A0A2R6VZW9_MARPO</name>
<dbReference type="EMBL" id="KZ772953">
    <property type="protein sequence ID" value="PTQ27122.1"/>
    <property type="molecule type" value="Genomic_DNA"/>
</dbReference>
<evidence type="ECO:0000256" key="1">
    <source>
        <dbReference type="SAM" id="MobiDB-lite"/>
    </source>
</evidence>
<feature type="compositionally biased region" description="Low complexity" evidence="1">
    <location>
        <begin position="82"/>
        <end position="100"/>
    </location>
</feature>